<evidence type="ECO:0000313" key="3">
    <source>
        <dbReference type="Proteomes" id="UP001075354"/>
    </source>
</evidence>
<gene>
    <name evidence="2" type="ORF">ONE63_001606</name>
</gene>
<dbReference type="InterPro" id="IPR007577">
    <property type="entry name" value="GlycoTrfase_DXD_sugar-bd_CS"/>
</dbReference>
<reference evidence="2" key="1">
    <citation type="submission" date="2022-12" db="EMBL/GenBank/DDBJ databases">
        <title>Chromosome-level genome assembly of the bean flower thrips Megalurothrips usitatus.</title>
        <authorList>
            <person name="Ma L."/>
            <person name="Liu Q."/>
            <person name="Li H."/>
            <person name="Cai W."/>
        </authorList>
    </citation>
    <scope>NUCLEOTIDE SEQUENCE</scope>
    <source>
        <strain evidence="2">Cailab_2022a</strain>
    </source>
</reference>
<evidence type="ECO:0000313" key="2">
    <source>
        <dbReference type="EMBL" id="KAJ1523773.1"/>
    </source>
</evidence>
<dbReference type="InterPro" id="IPR029044">
    <property type="entry name" value="Nucleotide-diphossugar_trans"/>
</dbReference>
<organism evidence="2 3">
    <name type="scientific">Megalurothrips usitatus</name>
    <name type="common">bean blossom thrips</name>
    <dbReference type="NCBI Taxonomy" id="439358"/>
    <lineage>
        <taxon>Eukaryota</taxon>
        <taxon>Metazoa</taxon>
        <taxon>Ecdysozoa</taxon>
        <taxon>Arthropoda</taxon>
        <taxon>Hexapoda</taxon>
        <taxon>Insecta</taxon>
        <taxon>Pterygota</taxon>
        <taxon>Neoptera</taxon>
        <taxon>Paraneoptera</taxon>
        <taxon>Thysanoptera</taxon>
        <taxon>Terebrantia</taxon>
        <taxon>Thripoidea</taxon>
        <taxon>Thripidae</taxon>
        <taxon>Megalurothrips</taxon>
    </lineage>
</organism>
<protein>
    <submittedName>
        <fullName evidence="2">Uncharacterized protein</fullName>
    </submittedName>
</protein>
<dbReference type="EMBL" id="JAPTSV010000010">
    <property type="protein sequence ID" value="KAJ1523773.1"/>
    <property type="molecule type" value="Genomic_DNA"/>
</dbReference>
<dbReference type="PANTHER" id="PTHR46830">
    <property type="entry name" value="TRANSFERASE, PUTATIVE-RELATED"/>
    <property type="match status" value="1"/>
</dbReference>
<keyword evidence="3" id="KW-1185">Reference proteome</keyword>
<sequence length="366" mass="42723">MVKTHSRRALAVAVFALALVLMFLWVSRTAQRRDDGVPEVREDHRRAGNLVNWPEPFSFGGAGGSPDESLKPEAIQKFIEARQPFVPPARPVLYNFTGFDNVTGLQTGDYLAPNLVHFLRFEEVEFDFLDFVVVLAAFRHQRPDRLFFHTNVPRFRGAYWEKLLLTPGFADVVEIVHVELPSEIFGQPMDNGYRVWHAGDITRIRILMKYGGVFLDNDSYLVKSLDKYRRFEMAVGWDQDQFLGTQVLVAHPQARFLREWLETYRGAYDKNKWYYNAGERPTVEVLFKRPELVHRVKLLFGVHYLIHKLYKAGEIWPEWRDQYAIHLLKRHQGKKFSEENFMQPATTIRDMILDVYDPESGGARLF</sequence>
<dbReference type="Gene3D" id="3.90.550.20">
    <property type="match status" value="1"/>
</dbReference>
<evidence type="ECO:0000256" key="1">
    <source>
        <dbReference type="SAM" id="SignalP"/>
    </source>
</evidence>
<dbReference type="Proteomes" id="UP001075354">
    <property type="component" value="Chromosome 10"/>
</dbReference>
<comment type="caution">
    <text evidence="2">The sequence shown here is derived from an EMBL/GenBank/DDBJ whole genome shotgun (WGS) entry which is preliminary data.</text>
</comment>
<dbReference type="SUPFAM" id="SSF53448">
    <property type="entry name" value="Nucleotide-diphospho-sugar transferases"/>
    <property type="match status" value="1"/>
</dbReference>
<feature type="chain" id="PRO_5043776137" evidence="1">
    <location>
        <begin position="31"/>
        <end position="366"/>
    </location>
</feature>
<feature type="signal peptide" evidence="1">
    <location>
        <begin position="1"/>
        <end position="30"/>
    </location>
</feature>
<proteinExistence type="predicted"/>
<accession>A0AAV7XGT6</accession>
<keyword evidence="1" id="KW-0732">Signal</keyword>
<dbReference type="PANTHER" id="PTHR46830:SF1">
    <property type="entry name" value="ALPHA-1,4-N-ACETYLGLUCOSAMINYLTRANSFERASE"/>
    <property type="match status" value="1"/>
</dbReference>
<dbReference type="AlphaFoldDB" id="A0AAV7XGT6"/>
<name>A0AAV7XGT6_9NEOP</name>
<dbReference type="Pfam" id="PF04488">
    <property type="entry name" value="Gly_transf_sug"/>
    <property type="match status" value="1"/>
</dbReference>